<evidence type="ECO:0000313" key="1">
    <source>
        <dbReference type="EMBL" id="CAF1203620.1"/>
    </source>
</evidence>
<evidence type="ECO:0000313" key="3">
    <source>
        <dbReference type="Proteomes" id="UP000663832"/>
    </source>
</evidence>
<evidence type="ECO:0000313" key="2">
    <source>
        <dbReference type="EMBL" id="CAF1477330.1"/>
    </source>
</evidence>
<reference evidence="1" key="1">
    <citation type="submission" date="2021-02" db="EMBL/GenBank/DDBJ databases">
        <authorList>
            <person name="Nowell W R."/>
        </authorList>
    </citation>
    <scope>NUCLEOTIDE SEQUENCE</scope>
</reference>
<protein>
    <submittedName>
        <fullName evidence="1">Uncharacterized protein</fullName>
    </submittedName>
</protein>
<accession>A0A814WNN5</accession>
<gene>
    <name evidence="1" type="ORF">BJG266_LOCUS27051</name>
    <name evidence="2" type="ORF">QVE165_LOCUS41998</name>
</gene>
<dbReference type="AlphaFoldDB" id="A0A814WNN5"/>
<comment type="caution">
    <text evidence="1">The sequence shown here is derived from an EMBL/GenBank/DDBJ whole genome shotgun (WGS) entry which is preliminary data.</text>
</comment>
<dbReference type="Proteomes" id="UP000663832">
    <property type="component" value="Unassembled WGS sequence"/>
</dbReference>
<keyword evidence="3" id="KW-1185">Reference proteome</keyword>
<dbReference type="EMBL" id="CAJNOI010000239">
    <property type="protein sequence ID" value="CAF1203620.1"/>
    <property type="molecule type" value="Genomic_DNA"/>
</dbReference>
<name>A0A814WNN5_9BILA</name>
<evidence type="ECO:0000313" key="4">
    <source>
        <dbReference type="Proteomes" id="UP000663877"/>
    </source>
</evidence>
<proteinExistence type="predicted"/>
<sequence length="125" mass="14817">MEFDSFNLDTIVMDLLGDGKSTSDRHNSTHSLETTTQQLDNNRQYTLIIFNNPKWSRILKKKSEHIKQEHTQNTAHQPTTTVIKQEEQSLSLDDHFINQLRQLLKDYMQHTKRPFPLKYFIDLTD</sequence>
<dbReference type="Proteomes" id="UP000663877">
    <property type="component" value="Unassembled WGS sequence"/>
</dbReference>
<dbReference type="EMBL" id="CAJNOM010000509">
    <property type="protein sequence ID" value="CAF1477330.1"/>
    <property type="molecule type" value="Genomic_DNA"/>
</dbReference>
<dbReference type="OrthoDB" id="10020717at2759"/>
<organism evidence="1 4">
    <name type="scientific">Adineta steineri</name>
    <dbReference type="NCBI Taxonomy" id="433720"/>
    <lineage>
        <taxon>Eukaryota</taxon>
        <taxon>Metazoa</taxon>
        <taxon>Spiralia</taxon>
        <taxon>Gnathifera</taxon>
        <taxon>Rotifera</taxon>
        <taxon>Eurotatoria</taxon>
        <taxon>Bdelloidea</taxon>
        <taxon>Adinetida</taxon>
        <taxon>Adinetidae</taxon>
        <taxon>Adineta</taxon>
    </lineage>
</organism>